<proteinExistence type="inferred from homology"/>
<dbReference type="GO" id="GO:0030170">
    <property type="term" value="F:pyridoxal phosphate binding"/>
    <property type="evidence" value="ECO:0007669"/>
    <property type="project" value="InterPro"/>
</dbReference>
<gene>
    <name evidence="8" type="ORF">GIS00_20570</name>
</gene>
<protein>
    <submittedName>
        <fullName evidence="8">Aminotransferase class I/II-fold pyridoxal phosphate-dependent enzyme</fullName>
    </submittedName>
</protein>
<evidence type="ECO:0000256" key="2">
    <source>
        <dbReference type="ARBA" id="ARBA00007441"/>
    </source>
</evidence>
<organism evidence="8 9">
    <name type="scientific">Nakamurella alba</name>
    <dbReference type="NCBI Taxonomy" id="2665158"/>
    <lineage>
        <taxon>Bacteria</taxon>
        <taxon>Bacillati</taxon>
        <taxon>Actinomycetota</taxon>
        <taxon>Actinomycetes</taxon>
        <taxon>Nakamurellales</taxon>
        <taxon>Nakamurellaceae</taxon>
        <taxon>Nakamurella</taxon>
    </lineage>
</organism>
<dbReference type="InterPro" id="IPR015424">
    <property type="entry name" value="PyrdxlP-dep_Trfase"/>
</dbReference>
<name>A0A7K1FSH0_9ACTN</name>
<dbReference type="FunFam" id="3.40.640.10:FF:000053">
    <property type="entry name" value="Aminotransferase, class I"/>
    <property type="match status" value="1"/>
</dbReference>
<dbReference type="RefSeq" id="WP_154770348.1">
    <property type="nucleotide sequence ID" value="NZ_WLYK01000009.1"/>
</dbReference>
<keyword evidence="6" id="KW-0663">Pyridoxal phosphate</keyword>
<comment type="caution">
    <text evidence="8">The sequence shown here is derived from an EMBL/GenBank/DDBJ whole genome shotgun (WGS) entry which is preliminary data.</text>
</comment>
<dbReference type="GO" id="GO:0008483">
    <property type="term" value="F:transaminase activity"/>
    <property type="evidence" value="ECO:0007669"/>
    <property type="project" value="UniProtKB-KW"/>
</dbReference>
<evidence type="ECO:0000256" key="5">
    <source>
        <dbReference type="ARBA" id="ARBA00022679"/>
    </source>
</evidence>
<evidence type="ECO:0000259" key="7">
    <source>
        <dbReference type="Pfam" id="PF00155"/>
    </source>
</evidence>
<comment type="cofactor">
    <cofactor evidence="1">
        <name>pyridoxal 5'-phosphate</name>
        <dbReference type="ChEBI" id="CHEBI:597326"/>
    </cofactor>
</comment>
<dbReference type="PANTHER" id="PTHR42790:SF19">
    <property type="entry name" value="KYNURENINE_ALPHA-AMINOADIPATE AMINOTRANSFERASE, MITOCHONDRIAL"/>
    <property type="match status" value="1"/>
</dbReference>
<dbReference type="Gene3D" id="3.40.640.10">
    <property type="entry name" value="Type I PLP-dependent aspartate aminotransferase-like (Major domain)"/>
    <property type="match status" value="1"/>
</dbReference>
<comment type="similarity">
    <text evidence="2">Belongs to the class-I pyridoxal-phosphate-dependent aminotransferase family.</text>
</comment>
<dbReference type="AlphaFoldDB" id="A0A7K1FSH0"/>
<keyword evidence="5 8" id="KW-0808">Transferase</keyword>
<keyword evidence="9" id="KW-1185">Reference proteome</keyword>
<dbReference type="InterPro" id="IPR015422">
    <property type="entry name" value="PyrdxlP-dep_Trfase_small"/>
</dbReference>
<dbReference type="SUPFAM" id="SSF53383">
    <property type="entry name" value="PLP-dependent transferases"/>
    <property type="match status" value="1"/>
</dbReference>
<reference evidence="8 9" key="1">
    <citation type="submission" date="2019-11" db="EMBL/GenBank/DDBJ databases">
        <authorList>
            <person name="Jiang L.-Q."/>
        </authorList>
    </citation>
    <scope>NUCLEOTIDE SEQUENCE [LARGE SCALE GENOMIC DNA]</scope>
    <source>
        <strain evidence="8 9">YIM 132087</strain>
    </source>
</reference>
<evidence type="ECO:0000256" key="6">
    <source>
        <dbReference type="ARBA" id="ARBA00022898"/>
    </source>
</evidence>
<evidence type="ECO:0000256" key="1">
    <source>
        <dbReference type="ARBA" id="ARBA00001933"/>
    </source>
</evidence>
<evidence type="ECO:0000256" key="4">
    <source>
        <dbReference type="ARBA" id="ARBA00022576"/>
    </source>
</evidence>
<dbReference type="GO" id="GO:1901605">
    <property type="term" value="P:alpha-amino acid metabolic process"/>
    <property type="evidence" value="ECO:0007669"/>
    <property type="project" value="TreeGrafter"/>
</dbReference>
<dbReference type="Gene3D" id="3.90.1150.10">
    <property type="entry name" value="Aspartate Aminotransferase, domain 1"/>
    <property type="match status" value="1"/>
</dbReference>
<accession>A0A7K1FSH0</accession>
<dbReference type="InterPro" id="IPR050859">
    <property type="entry name" value="Class-I_PLP-dep_aminotransf"/>
</dbReference>
<dbReference type="Proteomes" id="UP000460221">
    <property type="component" value="Unassembled WGS sequence"/>
</dbReference>
<sequence length="408" mass="43103">MTATDSATALTVAALPARGVGDLLSRRISDLQSSAIRDLLAVTSRPEILSLAGGLPDESAMPARWLADTAAEVMTAPGALQYSTTEGHQGLRAVIAQWETAWRGRYVGPDEVIVNTGSQQALDLLGKVLLDPGDDVVVEDPAYVGALQSFALADVRLAAIPQDAAGMRTDLLEQALRAGLRPKFVYLTPTFHNPAGSTLADDRRRHVAALADEFGFLVVEDDAYRELSFDGSAPAPIAAYTDRVVRLGTFSKILAPGLRVGWMTGPVEVLAAAAKAKQATDLHTSTLAQLMLHRAAAETDRLAVHVAGVRRLYAGRAGHLVTALQQTFGDAVEVNSPAGGMFAWARFTDGTDTTPLLQRALAEGVAFVPGPAFSTTGGNRDSARFCFASVPEDRLDEAVARLARAHAG</sequence>
<dbReference type="InterPro" id="IPR004839">
    <property type="entry name" value="Aminotransferase_I/II_large"/>
</dbReference>
<dbReference type="Pfam" id="PF00155">
    <property type="entry name" value="Aminotran_1_2"/>
    <property type="match status" value="1"/>
</dbReference>
<feature type="domain" description="Aminotransferase class I/classII large" evidence="7">
    <location>
        <begin position="69"/>
        <end position="402"/>
    </location>
</feature>
<dbReference type="CDD" id="cd00609">
    <property type="entry name" value="AAT_like"/>
    <property type="match status" value="1"/>
</dbReference>
<dbReference type="PANTHER" id="PTHR42790">
    <property type="entry name" value="AMINOTRANSFERASE"/>
    <property type="match status" value="1"/>
</dbReference>
<evidence type="ECO:0000256" key="3">
    <source>
        <dbReference type="ARBA" id="ARBA00011738"/>
    </source>
</evidence>
<dbReference type="EMBL" id="WLYK01000009">
    <property type="protein sequence ID" value="MTD16339.1"/>
    <property type="molecule type" value="Genomic_DNA"/>
</dbReference>
<keyword evidence="4 8" id="KW-0032">Aminotransferase</keyword>
<evidence type="ECO:0000313" key="8">
    <source>
        <dbReference type="EMBL" id="MTD16339.1"/>
    </source>
</evidence>
<comment type="subunit">
    <text evidence="3">Homodimer.</text>
</comment>
<dbReference type="InterPro" id="IPR015421">
    <property type="entry name" value="PyrdxlP-dep_Trfase_major"/>
</dbReference>
<evidence type="ECO:0000313" key="9">
    <source>
        <dbReference type="Proteomes" id="UP000460221"/>
    </source>
</evidence>